<dbReference type="Proteomes" id="UP000029120">
    <property type="component" value="Chromosome 6"/>
</dbReference>
<sequence>MRILRVAKRGTSSAKSKDVEKPSNTKREEVYKDVNAILTTKDDDELERAIDEGLTDMFNVITIIVPREDKANPKETINKKLENTLKLFLKAIVVKYDNGDMPKNSIGDEKSTAKEAKGVTNPLVDSPEA</sequence>
<dbReference type="OrthoDB" id="10617484at2759"/>
<feature type="region of interest" description="Disordered" evidence="1">
    <location>
        <begin position="100"/>
        <end position="129"/>
    </location>
</feature>
<dbReference type="EMBL" id="CM002874">
    <property type="protein sequence ID" value="KFK31998.1"/>
    <property type="molecule type" value="Genomic_DNA"/>
</dbReference>
<dbReference type="Gramene" id="KFK31998">
    <property type="protein sequence ID" value="KFK31998"/>
    <property type="gene ID" value="AALP_AA6G186800"/>
</dbReference>
<accession>A0A087GQ46</accession>
<protein>
    <submittedName>
        <fullName evidence="2">Uncharacterized protein</fullName>
    </submittedName>
</protein>
<feature type="compositionally biased region" description="Basic and acidic residues" evidence="1">
    <location>
        <begin position="106"/>
        <end position="117"/>
    </location>
</feature>
<feature type="compositionally biased region" description="Basic and acidic residues" evidence="1">
    <location>
        <begin position="15"/>
        <end position="27"/>
    </location>
</feature>
<organism evidence="2 3">
    <name type="scientific">Arabis alpina</name>
    <name type="common">Alpine rock-cress</name>
    <dbReference type="NCBI Taxonomy" id="50452"/>
    <lineage>
        <taxon>Eukaryota</taxon>
        <taxon>Viridiplantae</taxon>
        <taxon>Streptophyta</taxon>
        <taxon>Embryophyta</taxon>
        <taxon>Tracheophyta</taxon>
        <taxon>Spermatophyta</taxon>
        <taxon>Magnoliopsida</taxon>
        <taxon>eudicotyledons</taxon>
        <taxon>Gunneridae</taxon>
        <taxon>Pentapetalae</taxon>
        <taxon>rosids</taxon>
        <taxon>malvids</taxon>
        <taxon>Brassicales</taxon>
        <taxon>Brassicaceae</taxon>
        <taxon>Arabideae</taxon>
        <taxon>Arabis</taxon>
    </lineage>
</organism>
<keyword evidence="3" id="KW-1185">Reference proteome</keyword>
<evidence type="ECO:0000313" key="2">
    <source>
        <dbReference type="EMBL" id="KFK31998.1"/>
    </source>
</evidence>
<dbReference type="AlphaFoldDB" id="A0A087GQ46"/>
<reference evidence="3" key="1">
    <citation type="journal article" date="2015" name="Nat. Plants">
        <title>Genome expansion of Arabis alpina linked with retrotransposition and reduced symmetric DNA methylation.</title>
        <authorList>
            <person name="Willing E.M."/>
            <person name="Rawat V."/>
            <person name="Mandakova T."/>
            <person name="Maumus F."/>
            <person name="James G.V."/>
            <person name="Nordstroem K.J."/>
            <person name="Becker C."/>
            <person name="Warthmann N."/>
            <person name="Chica C."/>
            <person name="Szarzynska B."/>
            <person name="Zytnicki M."/>
            <person name="Albani M.C."/>
            <person name="Kiefer C."/>
            <person name="Bergonzi S."/>
            <person name="Castaings L."/>
            <person name="Mateos J.L."/>
            <person name="Berns M.C."/>
            <person name="Bujdoso N."/>
            <person name="Piofczyk T."/>
            <person name="de Lorenzo L."/>
            <person name="Barrero-Sicilia C."/>
            <person name="Mateos I."/>
            <person name="Piednoel M."/>
            <person name="Hagmann J."/>
            <person name="Chen-Min-Tao R."/>
            <person name="Iglesias-Fernandez R."/>
            <person name="Schuster S.C."/>
            <person name="Alonso-Blanco C."/>
            <person name="Roudier F."/>
            <person name="Carbonero P."/>
            <person name="Paz-Ares J."/>
            <person name="Davis S.J."/>
            <person name="Pecinka A."/>
            <person name="Quesneville H."/>
            <person name="Colot V."/>
            <person name="Lysak M.A."/>
            <person name="Weigel D."/>
            <person name="Coupland G."/>
            <person name="Schneeberger K."/>
        </authorList>
    </citation>
    <scope>NUCLEOTIDE SEQUENCE [LARGE SCALE GENOMIC DNA]</scope>
    <source>
        <strain evidence="3">cv. Pajares</strain>
    </source>
</reference>
<feature type="region of interest" description="Disordered" evidence="1">
    <location>
        <begin position="1"/>
        <end position="27"/>
    </location>
</feature>
<proteinExistence type="predicted"/>
<evidence type="ECO:0000256" key="1">
    <source>
        <dbReference type="SAM" id="MobiDB-lite"/>
    </source>
</evidence>
<name>A0A087GQ46_ARAAL</name>
<evidence type="ECO:0000313" key="3">
    <source>
        <dbReference type="Proteomes" id="UP000029120"/>
    </source>
</evidence>
<gene>
    <name evidence="2" type="ordered locus">AALP_Aa6g186800</name>
</gene>